<gene>
    <name evidence="11" type="ORF">FIV42_02565</name>
</gene>
<feature type="transmembrane region" description="Helical" evidence="9">
    <location>
        <begin position="322"/>
        <end position="341"/>
    </location>
</feature>
<accession>A0A5B8XY88</accession>
<name>A0A4Y6PMY5_PERCE</name>
<evidence type="ECO:0000256" key="7">
    <source>
        <dbReference type="ARBA" id="ARBA00023136"/>
    </source>
</evidence>
<evidence type="ECO:0000256" key="9">
    <source>
        <dbReference type="SAM" id="Phobius"/>
    </source>
</evidence>
<keyword evidence="4" id="KW-0997">Cell inner membrane</keyword>
<dbReference type="GO" id="GO:0005886">
    <property type="term" value="C:plasma membrane"/>
    <property type="evidence" value="ECO:0007669"/>
    <property type="project" value="UniProtKB-SubCell"/>
</dbReference>
<keyword evidence="7 9" id="KW-0472">Membrane</keyword>
<keyword evidence="2" id="KW-0813">Transport</keyword>
<dbReference type="Proteomes" id="UP000315995">
    <property type="component" value="Chromosome"/>
</dbReference>
<accession>A0A4Y6PMY5</accession>
<dbReference type="PANTHER" id="PTHR35011">
    <property type="entry name" value="2,3-DIKETO-L-GULONATE TRAP TRANSPORTER SMALL PERMEASE PROTEIN YIAM"/>
    <property type="match status" value="1"/>
</dbReference>
<feature type="transmembrane region" description="Helical" evidence="9">
    <location>
        <begin position="149"/>
        <end position="167"/>
    </location>
</feature>
<keyword evidence="5 9" id="KW-0812">Transmembrane</keyword>
<dbReference type="InterPro" id="IPR055348">
    <property type="entry name" value="DctQ"/>
</dbReference>
<evidence type="ECO:0000256" key="2">
    <source>
        <dbReference type="ARBA" id="ARBA00022448"/>
    </source>
</evidence>
<comment type="subcellular location">
    <subcellularLocation>
        <location evidence="1">Cell inner membrane</location>
        <topology evidence="1">Multi-pass membrane protein</topology>
    </subcellularLocation>
</comment>
<feature type="transmembrane region" description="Helical" evidence="9">
    <location>
        <begin position="121"/>
        <end position="143"/>
    </location>
</feature>
<reference evidence="11 12" key="1">
    <citation type="submission" date="2019-06" db="EMBL/GenBank/DDBJ databases">
        <title>Persicimonas caeni gen. nov., sp. nov., a predatory bacterium isolated from solar saltern.</title>
        <authorList>
            <person name="Wang S."/>
        </authorList>
    </citation>
    <scope>NUCLEOTIDE SEQUENCE [LARGE SCALE GENOMIC DNA]</scope>
    <source>
        <strain evidence="11 12">YN101</strain>
    </source>
</reference>
<feature type="domain" description="Tripartite ATP-independent periplasmic transporters DctQ component" evidence="10">
    <location>
        <begin position="194"/>
        <end position="286"/>
    </location>
</feature>
<evidence type="ECO:0000256" key="8">
    <source>
        <dbReference type="ARBA" id="ARBA00038436"/>
    </source>
</evidence>
<dbReference type="PANTHER" id="PTHR35011:SF2">
    <property type="entry name" value="2,3-DIKETO-L-GULONATE TRAP TRANSPORTER SMALL PERMEASE PROTEIN YIAM"/>
    <property type="match status" value="1"/>
</dbReference>
<evidence type="ECO:0000256" key="6">
    <source>
        <dbReference type="ARBA" id="ARBA00022989"/>
    </source>
</evidence>
<dbReference type="InterPro" id="IPR007387">
    <property type="entry name" value="TRAP_DctQ"/>
</dbReference>
<evidence type="ECO:0000256" key="1">
    <source>
        <dbReference type="ARBA" id="ARBA00004429"/>
    </source>
</evidence>
<proteinExistence type="inferred from homology"/>
<feature type="transmembrane region" description="Helical" evidence="9">
    <location>
        <begin position="174"/>
        <end position="192"/>
    </location>
</feature>
<keyword evidence="6 9" id="KW-1133">Transmembrane helix</keyword>
<evidence type="ECO:0000313" key="11">
    <source>
        <dbReference type="EMBL" id="QDG49661.1"/>
    </source>
</evidence>
<keyword evidence="3" id="KW-1003">Cell membrane</keyword>
<feature type="transmembrane region" description="Helical" evidence="9">
    <location>
        <begin position="198"/>
        <end position="219"/>
    </location>
</feature>
<dbReference type="Pfam" id="PF04290">
    <property type="entry name" value="DctQ"/>
    <property type="match status" value="1"/>
</dbReference>
<evidence type="ECO:0000259" key="10">
    <source>
        <dbReference type="Pfam" id="PF04290"/>
    </source>
</evidence>
<comment type="similarity">
    <text evidence="8">Belongs to the TRAP transporter small permease family.</text>
</comment>
<feature type="transmembrane region" description="Helical" evidence="9">
    <location>
        <begin position="39"/>
        <end position="61"/>
    </location>
</feature>
<dbReference type="RefSeq" id="WP_141196158.1">
    <property type="nucleotide sequence ID" value="NZ_CP041186.1"/>
</dbReference>
<dbReference type="EMBL" id="CP041186">
    <property type="protein sequence ID" value="QDG49661.1"/>
    <property type="molecule type" value="Genomic_DNA"/>
</dbReference>
<dbReference type="GO" id="GO:0022857">
    <property type="term" value="F:transmembrane transporter activity"/>
    <property type="evidence" value="ECO:0007669"/>
    <property type="project" value="TreeGrafter"/>
</dbReference>
<protein>
    <submittedName>
        <fullName evidence="11">TRAP transporter small permease</fullName>
    </submittedName>
</protein>
<organism evidence="11 12">
    <name type="scientific">Persicimonas caeni</name>
    <dbReference type="NCBI Taxonomy" id="2292766"/>
    <lineage>
        <taxon>Bacteria</taxon>
        <taxon>Deltaproteobacteria</taxon>
        <taxon>Bradymonadales</taxon>
        <taxon>Bradymonadaceae</taxon>
        <taxon>Persicimonas</taxon>
    </lineage>
</organism>
<feature type="transmembrane region" description="Helical" evidence="9">
    <location>
        <begin position="81"/>
        <end position="100"/>
    </location>
</feature>
<dbReference type="GO" id="GO:0015740">
    <property type="term" value="P:C4-dicarboxylate transport"/>
    <property type="evidence" value="ECO:0007669"/>
    <property type="project" value="TreeGrafter"/>
</dbReference>
<dbReference type="OrthoDB" id="5497098at2"/>
<sequence>MTSEESSLQPEHPELATEAFEGDDRPLSESLGWFGKLDLAVFQVEVVVVVLALIIMSVIVFTDVVYQLTLGVVQGLESDPGKAWGTIAGVGAFIWAMAFATTSRKTGHSREAAKNITQRPFWVRVGLASAFLAASFGVALSLVKFDSSTVYRIVTLLLAIPVIRHFWKEGYKVRTGVFIGAVVLAVGMMGSLPEGYSWAQSYGLFLLLWVGFLGASIAARDRRHLRIDLMRKLLPPKWLPHFNALSYLVAAGFTAVVCYLGFIYLFGADSSYMVPIWDVPEWLPASMAEEVKTFPIPDDAPITTRVLHVVFSPSPPGTVPDWLKVLSIPVSMALIVIRFVGHSVAFGMMAIRGEEYEEATEAH</sequence>
<feature type="transmembrane region" description="Helical" evidence="9">
    <location>
        <begin position="240"/>
        <end position="266"/>
    </location>
</feature>
<evidence type="ECO:0000313" key="12">
    <source>
        <dbReference type="Proteomes" id="UP000315995"/>
    </source>
</evidence>
<evidence type="ECO:0000256" key="5">
    <source>
        <dbReference type="ARBA" id="ARBA00022692"/>
    </source>
</evidence>
<evidence type="ECO:0000256" key="4">
    <source>
        <dbReference type="ARBA" id="ARBA00022519"/>
    </source>
</evidence>
<dbReference type="AlphaFoldDB" id="A0A4Y6PMY5"/>
<evidence type="ECO:0000256" key="3">
    <source>
        <dbReference type="ARBA" id="ARBA00022475"/>
    </source>
</evidence>
<keyword evidence="12" id="KW-1185">Reference proteome</keyword>